<evidence type="ECO:0000313" key="2">
    <source>
        <dbReference type="EMBL" id="AKB80836.1"/>
    </source>
</evidence>
<dbReference type="KEGG" id="mbak:MSBR3_0258"/>
<dbReference type="RefSeq" id="WP_048105944.1">
    <property type="nucleotide sequence ID" value="NZ_CP009517.1"/>
</dbReference>
<dbReference type="SUPFAM" id="SSF50998">
    <property type="entry name" value="Quinoprotein alcohol dehydrogenase-like"/>
    <property type="match status" value="1"/>
</dbReference>
<sequence>MVKNIESKTFQIFLFLVLFLQVSNVAAIEEPVEQWNRSFGGNGEDSAWCIQQTSDGGYIVAGSTASYGNGTEGYPDAWLIKVDKSGNMQWNKTYGGTYFDEGYFTRQTSDGSYALSGYTFPSGYAEPWLIKTDKKGNEMWNKVSDNITHWDYLQYMVERTFDGGYIVGDTIQHEIECQYDLLLVDNDIRLTKYDLNGNQQWNITFGQKNSSETLDPFLTSVKQAPDGGYVIASSINLNETNTNSDIWLIKTSEHGQEQWNKTFGGPLDDSAFSLSVTSDNSYVLAGKYTESCSSETEGAAFILKTDSEGNQEWIKTFSNCTLYSIQQTSDSGYVAAGVKNGNAWLVKLESDKEDTGHEGGKNTEPDNWEDTESENCEDTEPENRDDTESGNTSDGFSAQIRHYICDIFRGVFQWGYYT</sequence>
<dbReference type="PANTHER" id="PTHR42754">
    <property type="entry name" value="ENDOGLUCANASE"/>
    <property type="match status" value="1"/>
</dbReference>
<dbReference type="OrthoDB" id="98274at2157"/>
<reference evidence="2" key="1">
    <citation type="submission" date="2014-07" db="EMBL/GenBank/DDBJ databases">
        <title>Methanogenic archaea and the global carbon cycle.</title>
        <authorList>
            <person name="Henriksen J.R."/>
            <person name="Luke J."/>
            <person name="Reinhart S."/>
            <person name="Benedict M.N."/>
            <person name="Youngblut N.D."/>
            <person name="Metcalf M.E."/>
            <person name="Whitaker R.J."/>
            <person name="Metcalf W.W."/>
        </authorList>
    </citation>
    <scope>NUCLEOTIDE SEQUENCE [LARGE SCALE GENOMIC DNA]</scope>
    <source>
        <strain evidence="2">3</strain>
    </source>
</reference>
<proteinExistence type="predicted"/>
<name>A0A0E3SHX3_METBA</name>
<dbReference type="GeneID" id="24787707"/>
<dbReference type="AlphaFoldDB" id="A0A0E3SHX3"/>
<protein>
    <recommendedName>
        <fullName evidence="4">Cell surface protein</fullName>
    </recommendedName>
</protein>
<evidence type="ECO:0000313" key="3">
    <source>
        <dbReference type="Proteomes" id="UP000033066"/>
    </source>
</evidence>
<dbReference type="Proteomes" id="UP000033066">
    <property type="component" value="Chromosome"/>
</dbReference>
<dbReference type="PATRIC" id="fig|1434107.4.peg.345"/>
<evidence type="ECO:0008006" key="4">
    <source>
        <dbReference type="Google" id="ProtNLM"/>
    </source>
</evidence>
<accession>A0A0E3SHX3</accession>
<feature type="compositionally biased region" description="Acidic residues" evidence="1">
    <location>
        <begin position="366"/>
        <end position="380"/>
    </location>
</feature>
<organism evidence="2 3">
    <name type="scientific">Methanosarcina barkeri 3</name>
    <dbReference type="NCBI Taxonomy" id="1434107"/>
    <lineage>
        <taxon>Archaea</taxon>
        <taxon>Methanobacteriati</taxon>
        <taxon>Methanobacteriota</taxon>
        <taxon>Stenosarchaea group</taxon>
        <taxon>Methanomicrobia</taxon>
        <taxon>Methanosarcinales</taxon>
        <taxon>Methanosarcinaceae</taxon>
        <taxon>Methanosarcina</taxon>
    </lineage>
</organism>
<dbReference type="HOGENOM" id="CLU_035227_0_0_2"/>
<dbReference type="EMBL" id="CP009517">
    <property type="protein sequence ID" value="AKB80836.1"/>
    <property type="molecule type" value="Genomic_DNA"/>
</dbReference>
<keyword evidence="3" id="KW-1185">Reference proteome</keyword>
<feature type="region of interest" description="Disordered" evidence="1">
    <location>
        <begin position="350"/>
        <end position="393"/>
    </location>
</feature>
<feature type="compositionally biased region" description="Basic and acidic residues" evidence="1">
    <location>
        <begin position="350"/>
        <end position="364"/>
    </location>
</feature>
<gene>
    <name evidence="2" type="ORF">MSBR3_0258</name>
</gene>
<dbReference type="PANTHER" id="PTHR42754:SF1">
    <property type="entry name" value="LIPOPROTEIN"/>
    <property type="match status" value="1"/>
</dbReference>
<evidence type="ECO:0000256" key="1">
    <source>
        <dbReference type="SAM" id="MobiDB-lite"/>
    </source>
</evidence>
<dbReference type="InterPro" id="IPR011047">
    <property type="entry name" value="Quinoprotein_ADH-like_sf"/>
</dbReference>